<organism evidence="1 2">
    <name type="scientific">Smallanthus sonchifolius</name>
    <dbReference type="NCBI Taxonomy" id="185202"/>
    <lineage>
        <taxon>Eukaryota</taxon>
        <taxon>Viridiplantae</taxon>
        <taxon>Streptophyta</taxon>
        <taxon>Embryophyta</taxon>
        <taxon>Tracheophyta</taxon>
        <taxon>Spermatophyta</taxon>
        <taxon>Magnoliopsida</taxon>
        <taxon>eudicotyledons</taxon>
        <taxon>Gunneridae</taxon>
        <taxon>Pentapetalae</taxon>
        <taxon>asterids</taxon>
        <taxon>campanulids</taxon>
        <taxon>Asterales</taxon>
        <taxon>Asteraceae</taxon>
        <taxon>Asteroideae</taxon>
        <taxon>Heliantheae alliance</taxon>
        <taxon>Millerieae</taxon>
        <taxon>Smallanthus</taxon>
    </lineage>
</organism>
<reference evidence="2" key="1">
    <citation type="journal article" date="2022" name="Mol. Ecol. Resour.">
        <title>The genomes of chicory, endive, great burdock and yacon provide insights into Asteraceae palaeo-polyploidization history and plant inulin production.</title>
        <authorList>
            <person name="Fan W."/>
            <person name="Wang S."/>
            <person name="Wang H."/>
            <person name="Wang A."/>
            <person name="Jiang F."/>
            <person name="Liu H."/>
            <person name="Zhao H."/>
            <person name="Xu D."/>
            <person name="Zhang Y."/>
        </authorList>
    </citation>
    <scope>NUCLEOTIDE SEQUENCE [LARGE SCALE GENOMIC DNA]</scope>
    <source>
        <strain evidence="2">cv. Yunnan</strain>
    </source>
</reference>
<proteinExistence type="predicted"/>
<sequence>MSTSSDPIVISDSEEYTPATPSSSVEPLTPPSSPHSSTDEEQTHDSVDLVELDSEEDPEKDPEEDPEEELEGEADGAPAPGGNGDVGEGSDTGETVPYSVLHGDSSSDDGSILPSPPRLADPTPPSPLLAPVGAKTKLTARKKSIRRGKRPAHSPDIAGPSAKRARIASSDTSSTGESTGPSYPPPYWLRPTQEVLPILATRSRLHDADISSLQDELALTDQALLIVRDRIEAAEEKAYGPGLPVKHIERPEKVRLERGVLSS</sequence>
<protein>
    <submittedName>
        <fullName evidence="1">Uncharacterized protein</fullName>
    </submittedName>
</protein>
<dbReference type="EMBL" id="CM042026">
    <property type="protein sequence ID" value="KAI3805499.1"/>
    <property type="molecule type" value="Genomic_DNA"/>
</dbReference>
<keyword evidence="2" id="KW-1185">Reference proteome</keyword>
<reference evidence="1 2" key="2">
    <citation type="journal article" date="2022" name="Mol. Ecol. Resour.">
        <title>The genomes of chicory, endive, great burdock and yacon provide insights into Asteraceae paleo-polyploidization history and plant inulin production.</title>
        <authorList>
            <person name="Fan W."/>
            <person name="Wang S."/>
            <person name="Wang H."/>
            <person name="Wang A."/>
            <person name="Jiang F."/>
            <person name="Liu H."/>
            <person name="Zhao H."/>
            <person name="Xu D."/>
            <person name="Zhang Y."/>
        </authorList>
    </citation>
    <scope>NUCLEOTIDE SEQUENCE [LARGE SCALE GENOMIC DNA]</scope>
    <source>
        <strain evidence="2">cv. Yunnan</strain>
        <tissue evidence="1">Leaves</tissue>
    </source>
</reference>
<name>A0ACB9IBY5_9ASTR</name>
<evidence type="ECO:0000313" key="1">
    <source>
        <dbReference type="EMBL" id="KAI3805499.1"/>
    </source>
</evidence>
<dbReference type="Proteomes" id="UP001056120">
    <property type="component" value="Linkage Group LG09"/>
</dbReference>
<comment type="caution">
    <text evidence="1">The sequence shown here is derived from an EMBL/GenBank/DDBJ whole genome shotgun (WGS) entry which is preliminary data.</text>
</comment>
<gene>
    <name evidence="1" type="ORF">L1987_27932</name>
</gene>
<evidence type="ECO:0000313" key="2">
    <source>
        <dbReference type="Proteomes" id="UP001056120"/>
    </source>
</evidence>
<accession>A0ACB9IBY5</accession>